<dbReference type="AlphaFoldDB" id="A0A931BF49"/>
<dbReference type="Proteomes" id="UP000657385">
    <property type="component" value="Unassembled WGS sequence"/>
</dbReference>
<feature type="region of interest" description="Disordered" evidence="1">
    <location>
        <begin position="38"/>
        <end position="58"/>
    </location>
</feature>
<organism evidence="2 3">
    <name type="scientific">Streptacidiphilus fuscans</name>
    <dbReference type="NCBI Taxonomy" id="2789292"/>
    <lineage>
        <taxon>Bacteria</taxon>
        <taxon>Bacillati</taxon>
        <taxon>Actinomycetota</taxon>
        <taxon>Actinomycetes</taxon>
        <taxon>Kitasatosporales</taxon>
        <taxon>Streptomycetaceae</taxon>
        <taxon>Streptacidiphilus</taxon>
    </lineage>
</organism>
<keyword evidence="3" id="KW-1185">Reference proteome</keyword>
<evidence type="ECO:0000313" key="2">
    <source>
        <dbReference type="EMBL" id="MBF9072315.1"/>
    </source>
</evidence>
<dbReference type="RefSeq" id="WP_196197467.1">
    <property type="nucleotide sequence ID" value="NZ_JADPRT010000015.1"/>
</dbReference>
<comment type="caution">
    <text evidence="2">The sequence shown here is derived from an EMBL/GenBank/DDBJ whole genome shotgun (WGS) entry which is preliminary data.</text>
</comment>
<proteinExistence type="predicted"/>
<name>A0A931BF49_9ACTN</name>
<reference evidence="2" key="1">
    <citation type="submission" date="2020-11" db="EMBL/GenBank/DDBJ databases">
        <title>Isolation and identification of active actinomycetes.</title>
        <authorList>
            <person name="Yu B."/>
        </authorList>
    </citation>
    <scope>NUCLEOTIDE SEQUENCE</scope>
    <source>
        <strain evidence="2">NEAU-YB345</strain>
    </source>
</reference>
<dbReference type="EMBL" id="JADPRT010000015">
    <property type="protein sequence ID" value="MBF9072315.1"/>
    <property type="molecule type" value="Genomic_DNA"/>
</dbReference>
<gene>
    <name evidence="2" type="ORF">I2501_30245</name>
</gene>
<evidence type="ECO:0000256" key="1">
    <source>
        <dbReference type="SAM" id="MobiDB-lite"/>
    </source>
</evidence>
<sequence length="58" mass="6280">MTNTTGPAAPTQRESSHETSVTEKGAFAVAQCSCGWYAPARRSRDKARRDADQHEADA</sequence>
<feature type="compositionally biased region" description="Basic and acidic residues" evidence="1">
    <location>
        <begin position="47"/>
        <end position="58"/>
    </location>
</feature>
<accession>A0A931BF49</accession>
<evidence type="ECO:0000313" key="3">
    <source>
        <dbReference type="Proteomes" id="UP000657385"/>
    </source>
</evidence>
<feature type="region of interest" description="Disordered" evidence="1">
    <location>
        <begin position="1"/>
        <end position="23"/>
    </location>
</feature>
<protein>
    <submittedName>
        <fullName evidence="2">Uncharacterized protein</fullName>
    </submittedName>
</protein>